<comment type="catalytic activity">
    <reaction evidence="1">
        <text>ATP + protein L-histidine = ADP + protein N-phospho-L-histidine.</text>
        <dbReference type="EC" id="2.7.13.3"/>
    </reaction>
</comment>
<accession>A0ABP8QLV0</accession>
<evidence type="ECO:0000256" key="5">
    <source>
        <dbReference type="ARBA" id="ARBA00022679"/>
    </source>
</evidence>
<dbReference type="CDD" id="cd00082">
    <property type="entry name" value="HisKA"/>
    <property type="match status" value="1"/>
</dbReference>
<feature type="transmembrane region" description="Helical" evidence="10">
    <location>
        <begin position="20"/>
        <end position="38"/>
    </location>
</feature>
<evidence type="ECO:0000256" key="1">
    <source>
        <dbReference type="ARBA" id="ARBA00000085"/>
    </source>
</evidence>
<feature type="domain" description="Histidine kinase" evidence="11">
    <location>
        <begin position="189"/>
        <end position="408"/>
    </location>
</feature>
<keyword evidence="14" id="KW-1185">Reference proteome</keyword>
<dbReference type="Pfam" id="PF00672">
    <property type="entry name" value="HAMP"/>
    <property type="match status" value="1"/>
</dbReference>
<organism evidence="13 14">
    <name type="scientific">Actinoallomurus oryzae</name>
    <dbReference type="NCBI Taxonomy" id="502180"/>
    <lineage>
        <taxon>Bacteria</taxon>
        <taxon>Bacillati</taxon>
        <taxon>Actinomycetota</taxon>
        <taxon>Actinomycetes</taxon>
        <taxon>Streptosporangiales</taxon>
        <taxon>Thermomonosporaceae</taxon>
        <taxon>Actinoallomurus</taxon>
    </lineage>
</organism>
<dbReference type="SMART" id="SM00388">
    <property type="entry name" value="HisKA"/>
    <property type="match status" value="1"/>
</dbReference>
<name>A0ABP8QLV0_9ACTN</name>
<dbReference type="InterPro" id="IPR003594">
    <property type="entry name" value="HATPase_dom"/>
</dbReference>
<dbReference type="SMART" id="SM00304">
    <property type="entry name" value="HAMP"/>
    <property type="match status" value="1"/>
</dbReference>
<sequence length="410" mass="44476">MKTLIRARWTVRVRLTALHAALFLVAGTLLLGVTYLLVQQSLDHRDGLLSRRTSMIKAASLPADLRVELQDGRWVNPQQFVGEVEAEQHRQHEHLLESFLTRGAMALGGVGIIAAALGWMLAGRALRPVHRITDTARRIAGADGAGRGLHERIALRGPADEVKELADTFDVMLERLDGSFDGQRRFVASASHEMRTPLAIKRALIEVAITRPGASRDARELGESLLEINARHERLVDGLLTLADSENRPAEVRPVDLSDVAAGVIEDAATPAGKARVDLRPPDLASAPTTGDPYLVERLVHNLVENAIRHNHPEGGWLSVRTWQADGRALLRVANSGPVIRDYETETLFQPFRRLRDRRAAARPGADRGFGLGLSIVRAIATAHGGTADAEPHQGGGLVVTVALPPAPPP</sequence>
<dbReference type="Pfam" id="PF02518">
    <property type="entry name" value="HATPase_c"/>
    <property type="match status" value="1"/>
</dbReference>
<keyword evidence="7 13" id="KW-0418">Kinase</keyword>
<dbReference type="InterPro" id="IPR036890">
    <property type="entry name" value="HATPase_C_sf"/>
</dbReference>
<evidence type="ECO:0000256" key="9">
    <source>
        <dbReference type="ARBA" id="ARBA00023012"/>
    </source>
</evidence>
<feature type="transmembrane region" description="Helical" evidence="10">
    <location>
        <begin position="103"/>
        <end position="122"/>
    </location>
</feature>
<dbReference type="InterPro" id="IPR003660">
    <property type="entry name" value="HAMP_dom"/>
</dbReference>
<evidence type="ECO:0000256" key="10">
    <source>
        <dbReference type="SAM" id="Phobius"/>
    </source>
</evidence>
<evidence type="ECO:0000259" key="11">
    <source>
        <dbReference type="PROSITE" id="PS50109"/>
    </source>
</evidence>
<dbReference type="Gene3D" id="1.10.287.130">
    <property type="match status" value="1"/>
</dbReference>
<dbReference type="Gene3D" id="3.30.565.10">
    <property type="entry name" value="Histidine kinase-like ATPase, C-terminal domain"/>
    <property type="match status" value="1"/>
</dbReference>
<evidence type="ECO:0000256" key="7">
    <source>
        <dbReference type="ARBA" id="ARBA00022777"/>
    </source>
</evidence>
<dbReference type="PANTHER" id="PTHR45436">
    <property type="entry name" value="SENSOR HISTIDINE KINASE YKOH"/>
    <property type="match status" value="1"/>
</dbReference>
<keyword evidence="5" id="KW-0808">Transferase</keyword>
<feature type="domain" description="HAMP" evidence="12">
    <location>
        <begin position="123"/>
        <end position="181"/>
    </location>
</feature>
<gene>
    <name evidence="13" type="ORF">GCM10023191_058410</name>
</gene>
<keyword evidence="9" id="KW-0902">Two-component regulatory system</keyword>
<evidence type="ECO:0000256" key="6">
    <source>
        <dbReference type="ARBA" id="ARBA00022692"/>
    </source>
</evidence>
<dbReference type="InterPro" id="IPR005467">
    <property type="entry name" value="His_kinase_dom"/>
</dbReference>
<evidence type="ECO:0000259" key="12">
    <source>
        <dbReference type="PROSITE" id="PS50885"/>
    </source>
</evidence>
<dbReference type="CDD" id="cd06225">
    <property type="entry name" value="HAMP"/>
    <property type="match status" value="1"/>
</dbReference>
<dbReference type="SUPFAM" id="SSF47384">
    <property type="entry name" value="Homodimeric domain of signal transducing histidine kinase"/>
    <property type="match status" value="1"/>
</dbReference>
<keyword evidence="8 10" id="KW-1133">Transmembrane helix</keyword>
<dbReference type="PROSITE" id="PS50885">
    <property type="entry name" value="HAMP"/>
    <property type="match status" value="1"/>
</dbReference>
<dbReference type="Gene3D" id="6.10.340.10">
    <property type="match status" value="1"/>
</dbReference>
<keyword evidence="6 10" id="KW-0812">Transmembrane</keyword>
<comment type="subcellular location">
    <subcellularLocation>
        <location evidence="2">Cell membrane</location>
    </subcellularLocation>
</comment>
<dbReference type="SUPFAM" id="SSF55874">
    <property type="entry name" value="ATPase domain of HSP90 chaperone/DNA topoisomerase II/histidine kinase"/>
    <property type="match status" value="1"/>
</dbReference>
<evidence type="ECO:0000256" key="3">
    <source>
        <dbReference type="ARBA" id="ARBA00012438"/>
    </source>
</evidence>
<evidence type="ECO:0000256" key="4">
    <source>
        <dbReference type="ARBA" id="ARBA00022553"/>
    </source>
</evidence>
<comment type="caution">
    <text evidence="13">The sequence shown here is derived from an EMBL/GenBank/DDBJ whole genome shotgun (WGS) entry which is preliminary data.</text>
</comment>
<evidence type="ECO:0000256" key="2">
    <source>
        <dbReference type="ARBA" id="ARBA00004236"/>
    </source>
</evidence>
<dbReference type="InterPro" id="IPR036097">
    <property type="entry name" value="HisK_dim/P_sf"/>
</dbReference>
<evidence type="ECO:0000256" key="8">
    <source>
        <dbReference type="ARBA" id="ARBA00022989"/>
    </source>
</evidence>
<keyword evidence="10" id="KW-0472">Membrane</keyword>
<proteinExistence type="predicted"/>
<dbReference type="InterPro" id="IPR003661">
    <property type="entry name" value="HisK_dim/P_dom"/>
</dbReference>
<keyword evidence="4" id="KW-0597">Phosphoprotein</keyword>
<dbReference type="RefSeq" id="WP_345469230.1">
    <property type="nucleotide sequence ID" value="NZ_BAABHF010000035.1"/>
</dbReference>
<evidence type="ECO:0000313" key="13">
    <source>
        <dbReference type="EMBL" id="GAA4504316.1"/>
    </source>
</evidence>
<reference evidence="14" key="1">
    <citation type="journal article" date="2019" name="Int. J. Syst. Evol. Microbiol.">
        <title>The Global Catalogue of Microorganisms (GCM) 10K type strain sequencing project: providing services to taxonomists for standard genome sequencing and annotation.</title>
        <authorList>
            <consortium name="The Broad Institute Genomics Platform"/>
            <consortium name="The Broad Institute Genome Sequencing Center for Infectious Disease"/>
            <person name="Wu L."/>
            <person name="Ma J."/>
        </authorList>
    </citation>
    <scope>NUCLEOTIDE SEQUENCE [LARGE SCALE GENOMIC DNA]</scope>
    <source>
        <strain evidence="14">JCM 17933</strain>
    </source>
</reference>
<dbReference type="EMBL" id="BAABHF010000035">
    <property type="protein sequence ID" value="GAA4504316.1"/>
    <property type="molecule type" value="Genomic_DNA"/>
</dbReference>
<dbReference type="CDD" id="cd00075">
    <property type="entry name" value="HATPase"/>
    <property type="match status" value="1"/>
</dbReference>
<protein>
    <recommendedName>
        <fullName evidence="3">histidine kinase</fullName>
        <ecNumber evidence="3">2.7.13.3</ecNumber>
    </recommendedName>
</protein>
<evidence type="ECO:0000313" key="14">
    <source>
        <dbReference type="Proteomes" id="UP001500503"/>
    </source>
</evidence>
<dbReference type="GO" id="GO:0016301">
    <property type="term" value="F:kinase activity"/>
    <property type="evidence" value="ECO:0007669"/>
    <property type="project" value="UniProtKB-KW"/>
</dbReference>
<dbReference type="SMART" id="SM00387">
    <property type="entry name" value="HATPase_c"/>
    <property type="match status" value="1"/>
</dbReference>
<dbReference type="PANTHER" id="PTHR45436:SF5">
    <property type="entry name" value="SENSOR HISTIDINE KINASE TRCS"/>
    <property type="match status" value="1"/>
</dbReference>
<dbReference type="EC" id="2.7.13.3" evidence="3"/>
<dbReference type="Proteomes" id="UP001500503">
    <property type="component" value="Unassembled WGS sequence"/>
</dbReference>
<dbReference type="Pfam" id="PF00512">
    <property type="entry name" value="HisKA"/>
    <property type="match status" value="1"/>
</dbReference>
<dbReference type="InterPro" id="IPR050428">
    <property type="entry name" value="TCS_sensor_his_kinase"/>
</dbReference>
<dbReference type="PROSITE" id="PS50109">
    <property type="entry name" value="HIS_KIN"/>
    <property type="match status" value="1"/>
</dbReference>
<dbReference type="SUPFAM" id="SSF158472">
    <property type="entry name" value="HAMP domain-like"/>
    <property type="match status" value="1"/>
</dbReference>